<dbReference type="GeneID" id="92361965"/>
<keyword evidence="2" id="KW-1185">Reference proteome</keyword>
<name>A0A836HP30_9TRYP</name>
<gene>
    <name evidence="1" type="ORF">LSCM4_06106</name>
</gene>
<sequence>MLFSPLRAPFFAHSSASQLHSTSPTCGPFHLTVSLFPCPSPFSPFPLRASLSACLRVPVCVTTSSILRCVPAFLPHCPSVHHIALSRSHSLFSTSAYERANTHARAPQTNNRGSGRAMLRRSRVMCGGFSQEAFHRMTKYITSRNPNEKYLRTGHIVLETLKRYHAYILAVALISAFTVYDHRQHPERMPGAAHDGRSLVL</sequence>
<evidence type="ECO:0000313" key="2">
    <source>
        <dbReference type="Proteomes" id="UP000674143"/>
    </source>
</evidence>
<proteinExistence type="predicted"/>
<reference evidence="1 2" key="1">
    <citation type="submission" date="2021-02" db="EMBL/GenBank/DDBJ databases">
        <title>Leishmania (Mundinia) orientalis Genome sequencing and assembly.</title>
        <authorList>
            <person name="Almutairi H."/>
            <person name="Gatherer D."/>
        </authorList>
    </citation>
    <scope>NUCLEOTIDE SEQUENCE [LARGE SCALE GENOMIC DNA]</scope>
    <source>
        <strain evidence="1">LSCM4</strain>
    </source>
</reference>
<comment type="caution">
    <text evidence="1">The sequence shown here is derived from an EMBL/GenBank/DDBJ whole genome shotgun (WGS) entry which is preliminary data.</text>
</comment>
<organism evidence="1 2">
    <name type="scientific">Leishmania orientalis</name>
    <dbReference type="NCBI Taxonomy" id="2249476"/>
    <lineage>
        <taxon>Eukaryota</taxon>
        <taxon>Discoba</taxon>
        <taxon>Euglenozoa</taxon>
        <taxon>Kinetoplastea</taxon>
        <taxon>Metakinetoplastina</taxon>
        <taxon>Trypanosomatida</taxon>
        <taxon>Trypanosomatidae</taxon>
        <taxon>Leishmaniinae</taxon>
        <taxon>Leishmania</taxon>
    </lineage>
</organism>
<dbReference type="AlphaFoldDB" id="A0A836HP30"/>
<accession>A0A836HP30</accession>
<dbReference type="EMBL" id="JAFHLR010000020">
    <property type="protein sequence ID" value="KAG5480340.1"/>
    <property type="molecule type" value="Genomic_DNA"/>
</dbReference>
<evidence type="ECO:0000313" key="1">
    <source>
        <dbReference type="EMBL" id="KAG5480340.1"/>
    </source>
</evidence>
<dbReference type="RefSeq" id="XP_067063671.1">
    <property type="nucleotide sequence ID" value="XM_067208031.1"/>
</dbReference>
<dbReference type="KEGG" id="loi:92361965"/>
<dbReference type="Proteomes" id="UP000674143">
    <property type="component" value="Chromosome 20"/>
</dbReference>
<protein>
    <submittedName>
        <fullName evidence="1">Uncharacterized protein</fullName>
    </submittedName>
</protein>